<organism evidence="2 3">
    <name type="scientific">Streptomyces noursei</name>
    <name type="common">Streptomyces albulus</name>
    <dbReference type="NCBI Taxonomy" id="1971"/>
    <lineage>
        <taxon>Bacteria</taxon>
        <taxon>Bacillati</taxon>
        <taxon>Actinomycetota</taxon>
        <taxon>Actinomycetes</taxon>
        <taxon>Kitasatosporales</taxon>
        <taxon>Streptomycetaceae</taxon>
        <taxon>Streptomyces</taxon>
    </lineage>
</organism>
<protein>
    <submittedName>
        <fullName evidence="2">Uncharacterized protein</fullName>
    </submittedName>
</protein>
<proteinExistence type="predicted"/>
<keyword evidence="1" id="KW-0812">Transmembrane</keyword>
<keyword evidence="1" id="KW-1133">Transmembrane helix</keyword>
<evidence type="ECO:0000313" key="2">
    <source>
        <dbReference type="EMBL" id="PNE36017.1"/>
    </source>
</evidence>
<keyword evidence="1" id="KW-0472">Membrane</keyword>
<dbReference type="Proteomes" id="UP000236047">
    <property type="component" value="Unassembled WGS sequence"/>
</dbReference>
<evidence type="ECO:0000256" key="1">
    <source>
        <dbReference type="SAM" id="Phobius"/>
    </source>
</evidence>
<sequence length="88" mass="9516">MIGEPDGVILASVVHIDPNHPDPGWTPFFLALLGLAGCVIVGAGAYLTFVLWRAHHEKRWGDYVIGPVFLVIGLVMAVVGFGFGFHLF</sequence>
<evidence type="ECO:0000313" key="3">
    <source>
        <dbReference type="Proteomes" id="UP000236047"/>
    </source>
</evidence>
<accession>A0A2N8P4T6</accession>
<feature type="transmembrane region" description="Helical" evidence="1">
    <location>
        <begin position="28"/>
        <end position="52"/>
    </location>
</feature>
<dbReference type="EMBL" id="LJSN01000005">
    <property type="protein sequence ID" value="PNE36017.1"/>
    <property type="molecule type" value="Genomic_DNA"/>
</dbReference>
<gene>
    <name evidence="2" type="ORF">AOB60_38310</name>
</gene>
<name>A0A2N8P4T6_STRNR</name>
<dbReference type="RefSeq" id="WP_073448403.1">
    <property type="nucleotide sequence ID" value="NZ_LJSN01000005.1"/>
</dbReference>
<feature type="transmembrane region" description="Helical" evidence="1">
    <location>
        <begin position="64"/>
        <end position="85"/>
    </location>
</feature>
<dbReference type="AlphaFoldDB" id="A0A2N8P4T6"/>
<comment type="caution">
    <text evidence="2">The sequence shown here is derived from an EMBL/GenBank/DDBJ whole genome shotgun (WGS) entry which is preliminary data.</text>
</comment>
<reference evidence="3" key="1">
    <citation type="submission" date="2015-09" db="EMBL/GenBank/DDBJ databases">
        <authorList>
            <person name="Graham D.E."/>
            <person name="Mahan K.M."/>
            <person name="Klingeman D.M."/>
            <person name="Fida T."/>
            <person name="Giannone R.J."/>
            <person name="Hettich R.L."/>
            <person name="Parry R.J."/>
            <person name="Spain J.C."/>
        </authorList>
    </citation>
    <scope>NUCLEOTIDE SEQUENCE [LARGE SCALE GENOMIC DNA]</scope>
    <source>
        <strain evidence="3">JCM 4701</strain>
    </source>
</reference>
<keyword evidence="3" id="KW-1185">Reference proteome</keyword>